<evidence type="ECO:0000256" key="3">
    <source>
        <dbReference type="ARBA" id="ARBA00023002"/>
    </source>
</evidence>
<evidence type="ECO:0000313" key="5">
    <source>
        <dbReference type="Proteomes" id="UP001050691"/>
    </source>
</evidence>
<dbReference type="Pfam" id="PF00106">
    <property type="entry name" value="adh_short"/>
    <property type="match status" value="1"/>
</dbReference>
<name>A0AAV5AJ34_9AGAM</name>
<dbReference type="Gene3D" id="3.40.50.720">
    <property type="entry name" value="NAD(P)-binding Rossmann-like Domain"/>
    <property type="match status" value="2"/>
</dbReference>
<dbReference type="GO" id="GO:0016491">
    <property type="term" value="F:oxidoreductase activity"/>
    <property type="evidence" value="ECO:0007669"/>
    <property type="project" value="UniProtKB-KW"/>
</dbReference>
<evidence type="ECO:0000313" key="4">
    <source>
        <dbReference type="EMBL" id="GJJ14370.1"/>
    </source>
</evidence>
<organism evidence="4 5">
    <name type="scientific">Clathrus columnatus</name>
    <dbReference type="NCBI Taxonomy" id="1419009"/>
    <lineage>
        <taxon>Eukaryota</taxon>
        <taxon>Fungi</taxon>
        <taxon>Dikarya</taxon>
        <taxon>Basidiomycota</taxon>
        <taxon>Agaricomycotina</taxon>
        <taxon>Agaricomycetes</taxon>
        <taxon>Phallomycetidae</taxon>
        <taxon>Phallales</taxon>
        <taxon>Clathraceae</taxon>
        <taxon>Clathrus</taxon>
    </lineage>
</organism>
<evidence type="ECO:0008006" key="6">
    <source>
        <dbReference type="Google" id="ProtNLM"/>
    </source>
</evidence>
<dbReference type="PANTHER" id="PTHR24320">
    <property type="entry name" value="RETINOL DEHYDROGENASE"/>
    <property type="match status" value="1"/>
</dbReference>
<dbReference type="PRINTS" id="PR00081">
    <property type="entry name" value="GDHRDH"/>
</dbReference>
<dbReference type="SUPFAM" id="SSF51735">
    <property type="entry name" value="NAD(P)-binding Rossmann-fold domains"/>
    <property type="match status" value="1"/>
</dbReference>
<dbReference type="InterPro" id="IPR002347">
    <property type="entry name" value="SDR_fam"/>
</dbReference>
<accession>A0AAV5AJ34</accession>
<evidence type="ECO:0000256" key="2">
    <source>
        <dbReference type="ARBA" id="ARBA00022857"/>
    </source>
</evidence>
<dbReference type="AlphaFoldDB" id="A0AAV5AJ34"/>
<comment type="caution">
    <text evidence="4">The sequence shown here is derived from an EMBL/GenBank/DDBJ whole genome shotgun (WGS) entry which is preliminary data.</text>
</comment>
<comment type="similarity">
    <text evidence="1">Belongs to the short-chain dehydrogenases/reductases (SDR) family.</text>
</comment>
<keyword evidence="5" id="KW-1185">Reference proteome</keyword>
<keyword evidence="2" id="KW-0521">NADP</keyword>
<sequence>MHMGNIFAFIAPYSQVSQQWPPTPTFDPKRDIPDLTGKVIIVTGASAGIGYETTKELLRKNAKVYLACRDIRKGERAVGALKAELTKEALETQDCCHQALGEGVVLQLDLSDLVSVKRAATEILNKEERIDILINNAGKEKARVINLSSSIHTIAPHKLGFDWKVLKGGNERDRAISQLGFLTNWRLYGVSKMGNVLMSNFMTRYYGDKITSCSLHPGHINTRLFRHVPCTEYVLLSLGILHPVYLGAYTTLFAATVVPADDINGKFFQPWARFGRTDPRASNIDLQDQLKEWLEKQVEEFEMSDQGPSAVND</sequence>
<dbReference type="PANTHER" id="PTHR24320:SF282">
    <property type="entry name" value="WW DOMAIN-CONTAINING OXIDOREDUCTASE"/>
    <property type="match status" value="1"/>
</dbReference>
<reference evidence="4" key="1">
    <citation type="submission" date="2021-10" db="EMBL/GenBank/DDBJ databases">
        <title>De novo Genome Assembly of Clathrus columnatus (Basidiomycota, Fungi) Using Illumina and Nanopore Sequence Data.</title>
        <authorList>
            <person name="Ogiso-Tanaka E."/>
            <person name="Itagaki H."/>
            <person name="Hosoya T."/>
            <person name="Hosaka K."/>
        </authorList>
    </citation>
    <scope>NUCLEOTIDE SEQUENCE</scope>
    <source>
        <strain evidence="4">MO-923</strain>
    </source>
</reference>
<dbReference type="InterPro" id="IPR036291">
    <property type="entry name" value="NAD(P)-bd_dom_sf"/>
</dbReference>
<gene>
    <name evidence="4" type="ORF">Clacol_008634</name>
</gene>
<protein>
    <recommendedName>
        <fullName evidence="6">NAD(P)-binding protein</fullName>
    </recommendedName>
</protein>
<dbReference type="Proteomes" id="UP001050691">
    <property type="component" value="Unassembled WGS sequence"/>
</dbReference>
<keyword evidence="3" id="KW-0560">Oxidoreductase</keyword>
<dbReference type="EMBL" id="BPWL01000009">
    <property type="protein sequence ID" value="GJJ14370.1"/>
    <property type="molecule type" value="Genomic_DNA"/>
</dbReference>
<proteinExistence type="inferred from homology"/>
<evidence type="ECO:0000256" key="1">
    <source>
        <dbReference type="ARBA" id="ARBA00006484"/>
    </source>
</evidence>